<protein>
    <submittedName>
        <fullName evidence="3">Spore maturation protein B</fullName>
    </submittedName>
</protein>
<sequence>MLLAVNCFRASGAIDYFINLIQPVVKFVGIPPEIVPIIFIKPLSGSGAIGVYTDVVKQFGPDSYIGTAASIIMGSTETIFYTITVYFGAIGIKKIRHSLWVALIVDFCAVIVAINLAKFIIY</sequence>
<proteinExistence type="predicted"/>
<gene>
    <name evidence="3" type="primary">spmB_17</name>
    <name evidence="3" type="ORF">SDC9_172176</name>
</gene>
<feature type="domain" description="Nucleoside transporter/FeoB GTPase Gate" evidence="2">
    <location>
        <begin position="1"/>
        <end position="93"/>
    </location>
</feature>
<feature type="transmembrane region" description="Helical" evidence="1">
    <location>
        <begin position="99"/>
        <end position="121"/>
    </location>
</feature>
<organism evidence="3">
    <name type="scientific">bioreactor metagenome</name>
    <dbReference type="NCBI Taxonomy" id="1076179"/>
    <lineage>
        <taxon>unclassified sequences</taxon>
        <taxon>metagenomes</taxon>
        <taxon>ecological metagenomes</taxon>
    </lineage>
</organism>
<dbReference type="GO" id="GO:0005886">
    <property type="term" value="C:plasma membrane"/>
    <property type="evidence" value="ECO:0007669"/>
    <property type="project" value="TreeGrafter"/>
</dbReference>
<dbReference type="PANTHER" id="PTHR35793">
    <property type="entry name" value="INNER MEMBRANE PROTEIN YJIG"/>
    <property type="match status" value="1"/>
</dbReference>
<evidence type="ECO:0000256" key="1">
    <source>
        <dbReference type="SAM" id="Phobius"/>
    </source>
</evidence>
<keyword evidence="1" id="KW-0472">Membrane</keyword>
<dbReference type="InterPro" id="IPR052549">
    <property type="entry name" value="SpmB"/>
</dbReference>
<dbReference type="EMBL" id="VSSQ01073724">
    <property type="protein sequence ID" value="MPN24774.1"/>
    <property type="molecule type" value="Genomic_DNA"/>
</dbReference>
<keyword evidence="1" id="KW-1133">Transmembrane helix</keyword>
<dbReference type="PANTHER" id="PTHR35793:SF2">
    <property type="entry name" value="INNER MEMBRANE PROTEIN YJIG"/>
    <property type="match status" value="1"/>
</dbReference>
<dbReference type="AlphaFoldDB" id="A0A645GLF7"/>
<feature type="transmembrane region" description="Helical" evidence="1">
    <location>
        <begin position="64"/>
        <end position="87"/>
    </location>
</feature>
<dbReference type="InterPro" id="IPR011642">
    <property type="entry name" value="Gate_dom"/>
</dbReference>
<comment type="caution">
    <text evidence="3">The sequence shown here is derived from an EMBL/GenBank/DDBJ whole genome shotgun (WGS) entry which is preliminary data.</text>
</comment>
<evidence type="ECO:0000259" key="2">
    <source>
        <dbReference type="Pfam" id="PF07670"/>
    </source>
</evidence>
<evidence type="ECO:0000313" key="3">
    <source>
        <dbReference type="EMBL" id="MPN24774.1"/>
    </source>
</evidence>
<reference evidence="3" key="1">
    <citation type="submission" date="2019-08" db="EMBL/GenBank/DDBJ databases">
        <authorList>
            <person name="Kucharzyk K."/>
            <person name="Murdoch R.W."/>
            <person name="Higgins S."/>
            <person name="Loffler F."/>
        </authorList>
    </citation>
    <scope>NUCLEOTIDE SEQUENCE</scope>
</reference>
<accession>A0A645GLF7</accession>
<keyword evidence="1" id="KW-0812">Transmembrane</keyword>
<name>A0A645GLF7_9ZZZZ</name>
<dbReference type="Pfam" id="PF07670">
    <property type="entry name" value="Gate"/>
    <property type="match status" value="1"/>
</dbReference>